<name>A0ABU5MVB5_9BACT</name>
<dbReference type="CDD" id="cd16831">
    <property type="entry name" value="HemS-like_C"/>
    <property type="match status" value="1"/>
</dbReference>
<evidence type="ECO:0000313" key="2">
    <source>
        <dbReference type="EMBL" id="MDZ8118164.1"/>
    </source>
</evidence>
<dbReference type="Gene3D" id="3.40.1570.10">
    <property type="entry name" value="HemS/ChuS/ChuX like domains"/>
    <property type="match status" value="2"/>
</dbReference>
<dbReference type="CDD" id="cd16830">
    <property type="entry name" value="HemS-like_N"/>
    <property type="match status" value="1"/>
</dbReference>
<sequence>MNQVHTNEAAAELRENYRKLIEEKPMRIRNAAAALGVSEGQLLASRVGENVIRLKSEAQAILEQMEPLGKVMALTRNEDCVNERKGVYKNYNFSKHGPMVVGTFVGADIDLRLFMNHWNFCFAVTDQVQDRTMRSLQFFDKSGTAVHKIYMTDESNLDEYEKLVERFTSDEQPCWIEVEAYDPPAAPPEDGEVDWQKFRAAWEAMRDTHDFFPLLRKYKVDRQQAFRNVGDDIAYPVSNDASKRLLEAARDKNCEIMVFVGNRGCIGIHTGPVQKLVERDGWYNVLDPDFNLHLKTTSIANTWVTRKPTEAGHVTAVEVFDAEGELIVTFFGKRKPGIPELELWREIVAELPREEVTA</sequence>
<organism evidence="2 3">
    <name type="scientific">Pontiella agarivorans</name>
    <dbReference type="NCBI Taxonomy" id="3038953"/>
    <lineage>
        <taxon>Bacteria</taxon>
        <taxon>Pseudomonadati</taxon>
        <taxon>Kiritimatiellota</taxon>
        <taxon>Kiritimatiellia</taxon>
        <taxon>Kiritimatiellales</taxon>
        <taxon>Pontiellaceae</taxon>
        <taxon>Pontiella</taxon>
    </lineage>
</organism>
<comment type="caution">
    <text evidence="2">The sequence shown here is derived from an EMBL/GenBank/DDBJ whole genome shotgun (WGS) entry which is preliminary data.</text>
</comment>
<dbReference type="Pfam" id="PF05171">
    <property type="entry name" value="HemS"/>
    <property type="match status" value="2"/>
</dbReference>
<dbReference type="InterPro" id="IPR007845">
    <property type="entry name" value="HemS/ChuX_dom"/>
</dbReference>
<gene>
    <name evidence="2" type="ORF">P9H32_05930</name>
</gene>
<dbReference type="RefSeq" id="WP_322607963.1">
    <property type="nucleotide sequence ID" value="NZ_JARVCO010000007.1"/>
</dbReference>
<dbReference type="InterPro" id="IPR053733">
    <property type="entry name" value="Heme_Transport_Util_sf"/>
</dbReference>
<proteinExistence type="predicted"/>
<protein>
    <submittedName>
        <fullName evidence="2">ChuX/HutX family heme-like substrate-binding protein</fullName>
    </submittedName>
</protein>
<evidence type="ECO:0000313" key="3">
    <source>
        <dbReference type="Proteomes" id="UP001290861"/>
    </source>
</evidence>
<dbReference type="SUPFAM" id="SSF144064">
    <property type="entry name" value="Heme iron utilization protein-like"/>
    <property type="match status" value="1"/>
</dbReference>
<accession>A0ABU5MVB5</accession>
<evidence type="ECO:0000259" key="1">
    <source>
        <dbReference type="Pfam" id="PF05171"/>
    </source>
</evidence>
<dbReference type="Proteomes" id="UP001290861">
    <property type="component" value="Unassembled WGS sequence"/>
</dbReference>
<dbReference type="EMBL" id="JARVCO010000007">
    <property type="protein sequence ID" value="MDZ8118164.1"/>
    <property type="molecule type" value="Genomic_DNA"/>
</dbReference>
<keyword evidence="3" id="KW-1185">Reference proteome</keyword>
<feature type="domain" description="Haemin-degrading HemS/ChuX" evidence="1">
    <location>
        <begin position="36"/>
        <end position="167"/>
    </location>
</feature>
<feature type="domain" description="Haemin-degrading HemS/ChuX" evidence="1">
    <location>
        <begin position="219"/>
        <end position="351"/>
    </location>
</feature>
<reference evidence="2 3" key="1">
    <citation type="journal article" date="2024" name="Appl. Environ. Microbiol.">
        <title>Pontiella agarivorans sp. nov., a novel marine anaerobic bacterium capable of degrading macroalgal polysaccharides and fixing nitrogen.</title>
        <authorList>
            <person name="Liu N."/>
            <person name="Kivenson V."/>
            <person name="Peng X."/>
            <person name="Cui Z."/>
            <person name="Lankiewicz T.S."/>
            <person name="Gosselin K.M."/>
            <person name="English C.J."/>
            <person name="Blair E.M."/>
            <person name="O'Malley M.A."/>
            <person name="Valentine D.L."/>
        </authorList>
    </citation>
    <scope>NUCLEOTIDE SEQUENCE [LARGE SCALE GENOMIC DNA]</scope>
    <source>
        <strain evidence="2 3">NLcol2</strain>
    </source>
</reference>